<sequence length="74" mass="8681">MDKLSPQSSLRRNKVRERLLNNTQELSVRHRKRHVIVAVPLALSWLECQPRIPFDDLTIIGALRKGLRKAWAKR</sequence>
<keyword evidence="2" id="KW-1185">Reference proteome</keyword>
<dbReference type="HOGENOM" id="CLU_2687993_0_0_1"/>
<organism evidence="1 2">
    <name type="scientific">Galerina marginata (strain CBS 339.88)</name>
    <dbReference type="NCBI Taxonomy" id="685588"/>
    <lineage>
        <taxon>Eukaryota</taxon>
        <taxon>Fungi</taxon>
        <taxon>Dikarya</taxon>
        <taxon>Basidiomycota</taxon>
        <taxon>Agaricomycotina</taxon>
        <taxon>Agaricomycetes</taxon>
        <taxon>Agaricomycetidae</taxon>
        <taxon>Agaricales</taxon>
        <taxon>Agaricineae</taxon>
        <taxon>Strophariaceae</taxon>
        <taxon>Galerina</taxon>
    </lineage>
</organism>
<evidence type="ECO:0000313" key="1">
    <source>
        <dbReference type="EMBL" id="KDR74368.1"/>
    </source>
</evidence>
<evidence type="ECO:0000313" key="2">
    <source>
        <dbReference type="Proteomes" id="UP000027222"/>
    </source>
</evidence>
<dbReference type="EMBL" id="KL142383">
    <property type="protein sequence ID" value="KDR74368.1"/>
    <property type="molecule type" value="Genomic_DNA"/>
</dbReference>
<name>A0A067T5S5_GALM3</name>
<gene>
    <name evidence="1" type="ORF">GALMADRAFT_250245</name>
</gene>
<dbReference type="AlphaFoldDB" id="A0A067T5S5"/>
<dbReference type="Proteomes" id="UP000027222">
    <property type="component" value="Unassembled WGS sequence"/>
</dbReference>
<accession>A0A067T5S5</accession>
<protein>
    <submittedName>
        <fullName evidence="1">Uncharacterized protein</fullName>
    </submittedName>
</protein>
<proteinExistence type="predicted"/>
<reference evidence="2" key="1">
    <citation type="journal article" date="2014" name="Proc. Natl. Acad. Sci. U.S.A.">
        <title>Extensive sampling of basidiomycete genomes demonstrates inadequacy of the white-rot/brown-rot paradigm for wood decay fungi.</title>
        <authorList>
            <person name="Riley R."/>
            <person name="Salamov A.A."/>
            <person name="Brown D.W."/>
            <person name="Nagy L.G."/>
            <person name="Floudas D."/>
            <person name="Held B.W."/>
            <person name="Levasseur A."/>
            <person name="Lombard V."/>
            <person name="Morin E."/>
            <person name="Otillar R."/>
            <person name="Lindquist E.A."/>
            <person name="Sun H."/>
            <person name="LaButti K.M."/>
            <person name="Schmutz J."/>
            <person name="Jabbour D."/>
            <person name="Luo H."/>
            <person name="Baker S.E."/>
            <person name="Pisabarro A.G."/>
            <person name="Walton J.D."/>
            <person name="Blanchette R.A."/>
            <person name="Henrissat B."/>
            <person name="Martin F."/>
            <person name="Cullen D."/>
            <person name="Hibbett D.S."/>
            <person name="Grigoriev I.V."/>
        </authorList>
    </citation>
    <scope>NUCLEOTIDE SEQUENCE [LARGE SCALE GENOMIC DNA]</scope>
    <source>
        <strain evidence="2">CBS 339.88</strain>
    </source>
</reference>